<dbReference type="Proteomes" id="UP001189429">
    <property type="component" value="Unassembled WGS sequence"/>
</dbReference>
<evidence type="ECO:0000256" key="2">
    <source>
        <dbReference type="SAM" id="MobiDB-lite"/>
    </source>
</evidence>
<comment type="caution">
    <text evidence="4">The sequence shown here is derived from an EMBL/GenBank/DDBJ whole genome shotgun (WGS) entry which is preliminary data.</text>
</comment>
<feature type="transmembrane region" description="Helical" evidence="3">
    <location>
        <begin position="37"/>
        <end position="61"/>
    </location>
</feature>
<sequence>CPAIPALPACPACPGAPAPVSAPSASGGLSELPDLRLLIAFASLLVLASCGCMGAAVVTVWGTSRPLGRRSSAAEPRAESTPTILDQEAELGSLAQEQLSVIRQRRMQGLGIEAGDFGAVQYNVPGAPLYHERLVLIEPGAGTTVSVLTPDGDNYEADIIWFGLMAGGACGGGAPLGAGGAVVPVYRFQHVPTPAAFQEEACQPWELESELWLRPWVLRLWPLELAPSLALEVLYLEPGPLLALTCLLLLGHSLWVLAVSSYLEAVVLELQLLEEHRCLLWMFVSSLSVTMTTLWLCRFMVSNGQTPLGRHARWKADAKLQNNDGGVENHLMCCQMLESLATFDQLNLPDIAGAEIMARSIQLSEERYRDRMPSFAGSSGETTQDAFLYMGLDHVRGNVAVCPALQSWVSAELQKEVSVMKERRKAREERASAKQNKNKTKKDGKVHAACVTTMLSTGDTDWLCDYQVNLLRDVNEAKAGKLKRERSTRAQQAAAKVEATVAFPWMSVLEKIAVKPGTVALYQGVLVLRGAPCAELARPPCAAGRERFREFLAGAARRPLVGDARGVGGETRGTGGGLLDDALEAEQEAKRAARPKATALRSAGLAFGTAEGRARGKDKAPLDADPALADASQALHMAHQRQADCQQAVERVRGAAAGEVSVREMLVTWGGSWTAKGHQLMQARVLGQDDEAMLARVASCAAGNRRTHFVAGPSPALELRRQMSQLIQSVPVRRQMSQLIQSVPAPLAAELLPSGQHAGPGAAAQRRGRAASRGLASPAG</sequence>
<evidence type="ECO:0000256" key="3">
    <source>
        <dbReference type="SAM" id="Phobius"/>
    </source>
</evidence>
<feature type="transmembrane region" description="Helical" evidence="3">
    <location>
        <begin position="279"/>
        <end position="301"/>
    </location>
</feature>
<proteinExistence type="predicted"/>
<gene>
    <name evidence="4" type="ORF">PCOR1329_LOCUS81785</name>
</gene>
<feature type="non-terminal residue" evidence="4">
    <location>
        <position position="780"/>
    </location>
</feature>
<feature type="compositionally biased region" description="Low complexity" evidence="2">
    <location>
        <begin position="753"/>
        <end position="780"/>
    </location>
</feature>
<feature type="non-terminal residue" evidence="4">
    <location>
        <position position="1"/>
    </location>
</feature>
<name>A0ABN9Y626_9DINO</name>
<keyword evidence="3" id="KW-0812">Transmembrane</keyword>
<organism evidence="4 5">
    <name type="scientific">Prorocentrum cordatum</name>
    <dbReference type="NCBI Taxonomy" id="2364126"/>
    <lineage>
        <taxon>Eukaryota</taxon>
        <taxon>Sar</taxon>
        <taxon>Alveolata</taxon>
        <taxon>Dinophyceae</taxon>
        <taxon>Prorocentrales</taxon>
        <taxon>Prorocentraceae</taxon>
        <taxon>Prorocentrum</taxon>
    </lineage>
</organism>
<evidence type="ECO:0000313" key="5">
    <source>
        <dbReference type="Proteomes" id="UP001189429"/>
    </source>
</evidence>
<keyword evidence="3" id="KW-1133">Transmembrane helix</keyword>
<feature type="region of interest" description="Disordered" evidence="2">
    <location>
        <begin position="752"/>
        <end position="780"/>
    </location>
</feature>
<keyword evidence="5" id="KW-1185">Reference proteome</keyword>
<feature type="transmembrane region" description="Helical" evidence="3">
    <location>
        <begin position="242"/>
        <end position="267"/>
    </location>
</feature>
<keyword evidence="1" id="KW-0175">Coiled coil</keyword>
<reference evidence="4" key="1">
    <citation type="submission" date="2023-10" db="EMBL/GenBank/DDBJ databases">
        <authorList>
            <person name="Chen Y."/>
            <person name="Shah S."/>
            <person name="Dougan E. K."/>
            <person name="Thang M."/>
            <person name="Chan C."/>
        </authorList>
    </citation>
    <scope>NUCLEOTIDE SEQUENCE [LARGE SCALE GENOMIC DNA]</scope>
</reference>
<accession>A0ABN9Y626</accession>
<evidence type="ECO:0000313" key="4">
    <source>
        <dbReference type="EMBL" id="CAK0906492.1"/>
    </source>
</evidence>
<evidence type="ECO:0000256" key="1">
    <source>
        <dbReference type="SAM" id="Coils"/>
    </source>
</evidence>
<dbReference type="EMBL" id="CAUYUJ010021699">
    <property type="protein sequence ID" value="CAK0906492.1"/>
    <property type="molecule type" value="Genomic_DNA"/>
</dbReference>
<feature type="coiled-coil region" evidence="1">
    <location>
        <begin position="410"/>
        <end position="443"/>
    </location>
</feature>
<protein>
    <submittedName>
        <fullName evidence="4">Uncharacterized protein</fullName>
    </submittedName>
</protein>
<keyword evidence="3" id="KW-0472">Membrane</keyword>